<dbReference type="InterPro" id="IPR005829">
    <property type="entry name" value="Sugar_transporter_CS"/>
</dbReference>
<organism evidence="10 11">
    <name type="scientific">Pseudogymnoascus verrucosus</name>
    <dbReference type="NCBI Taxonomy" id="342668"/>
    <lineage>
        <taxon>Eukaryota</taxon>
        <taxon>Fungi</taxon>
        <taxon>Dikarya</taxon>
        <taxon>Ascomycota</taxon>
        <taxon>Pezizomycotina</taxon>
        <taxon>Leotiomycetes</taxon>
        <taxon>Thelebolales</taxon>
        <taxon>Thelebolaceae</taxon>
        <taxon>Pseudogymnoascus</taxon>
    </lineage>
</organism>
<dbReference type="InterPro" id="IPR005828">
    <property type="entry name" value="MFS_sugar_transport-like"/>
</dbReference>
<dbReference type="PROSITE" id="PS00216">
    <property type="entry name" value="SUGAR_TRANSPORT_1"/>
    <property type="match status" value="1"/>
</dbReference>
<dbReference type="GO" id="GO:0005351">
    <property type="term" value="F:carbohydrate:proton symporter activity"/>
    <property type="evidence" value="ECO:0007669"/>
    <property type="project" value="TreeGrafter"/>
</dbReference>
<dbReference type="OrthoDB" id="6133115at2759"/>
<feature type="transmembrane region" description="Helical" evidence="8">
    <location>
        <begin position="215"/>
        <end position="234"/>
    </location>
</feature>
<protein>
    <recommendedName>
        <fullName evidence="9">Major facilitator superfamily (MFS) profile domain-containing protein</fullName>
    </recommendedName>
</protein>
<dbReference type="PANTHER" id="PTHR48022:SF70">
    <property type="entry name" value="MONOSACCHARIDE TRANSPORTER, PUTATIVE (AFU_ORTHOLOGUE AFUA_5G14540)-RELATED"/>
    <property type="match status" value="1"/>
</dbReference>
<keyword evidence="6 8" id="KW-0472">Membrane</keyword>
<comment type="subcellular location">
    <subcellularLocation>
        <location evidence="1">Membrane</location>
        <topology evidence="1">Multi-pass membrane protein</topology>
    </subcellularLocation>
</comment>
<proteinExistence type="inferred from homology"/>
<dbReference type="GeneID" id="28843982"/>
<dbReference type="InterPro" id="IPR036259">
    <property type="entry name" value="MFS_trans_sf"/>
</dbReference>
<dbReference type="PANTHER" id="PTHR48022">
    <property type="entry name" value="PLASTIDIC GLUCOSE TRANSPORTER 4"/>
    <property type="match status" value="1"/>
</dbReference>
<dbReference type="Gene3D" id="1.20.1250.20">
    <property type="entry name" value="MFS general substrate transporter like domains"/>
    <property type="match status" value="1"/>
</dbReference>
<evidence type="ECO:0000256" key="7">
    <source>
        <dbReference type="RuleBase" id="RU003346"/>
    </source>
</evidence>
<reference evidence="11" key="2">
    <citation type="journal article" date="2018" name="Nat. Commun.">
        <title>Extreme sensitivity to ultraviolet light in the fungal pathogen causing white-nose syndrome of bats.</title>
        <authorList>
            <person name="Palmer J.M."/>
            <person name="Drees K.P."/>
            <person name="Foster J.T."/>
            <person name="Lindner D.L."/>
        </authorList>
    </citation>
    <scope>NUCLEOTIDE SEQUENCE [LARGE SCALE GENOMIC DNA]</scope>
    <source>
        <strain evidence="11">UAMH 10579</strain>
    </source>
</reference>
<dbReference type="AlphaFoldDB" id="A0A1B8G6C0"/>
<dbReference type="Pfam" id="PF00083">
    <property type="entry name" value="Sugar_tr"/>
    <property type="match status" value="1"/>
</dbReference>
<evidence type="ECO:0000256" key="3">
    <source>
        <dbReference type="ARBA" id="ARBA00022448"/>
    </source>
</evidence>
<evidence type="ECO:0000256" key="8">
    <source>
        <dbReference type="SAM" id="Phobius"/>
    </source>
</evidence>
<feature type="transmembrane region" description="Helical" evidence="8">
    <location>
        <begin position="184"/>
        <end position="203"/>
    </location>
</feature>
<evidence type="ECO:0000256" key="4">
    <source>
        <dbReference type="ARBA" id="ARBA00022692"/>
    </source>
</evidence>
<feature type="transmembrane region" description="Helical" evidence="8">
    <location>
        <begin position="369"/>
        <end position="389"/>
    </location>
</feature>
<dbReference type="SUPFAM" id="SSF103473">
    <property type="entry name" value="MFS general substrate transporter"/>
    <property type="match status" value="1"/>
</dbReference>
<feature type="domain" description="Major facilitator superfamily (MFS) profile" evidence="9">
    <location>
        <begin position="56"/>
        <end position="494"/>
    </location>
</feature>
<keyword evidence="11" id="KW-1185">Reference proteome</keyword>
<dbReference type="InterPro" id="IPR003663">
    <property type="entry name" value="Sugar/inositol_transpt"/>
</dbReference>
<feature type="transmembrane region" description="Helical" evidence="8">
    <location>
        <begin position="401"/>
        <end position="421"/>
    </location>
</feature>
<feature type="transmembrane region" description="Helical" evidence="8">
    <location>
        <begin position="125"/>
        <end position="143"/>
    </location>
</feature>
<dbReference type="NCBIfam" id="TIGR00879">
    <property type="entry name" value="SP"/>
    <property type="match status" value="1"/>
</dbReference>
<dbReference type="FunFam" id="1.20.1250.20:FF:000217">
    <property type="entry name" value="MFS lactose permease, putative"/>
    <property type="match status" value="1"/>
</dbReference>
<feature type="transmembrane region" description="Helical" evidence="8">
    <location>
        <begin position="155"/>
        <end position="172"/>
    </location>
</feature>
<feature type="transmembrane region" description="Helical" evidence="8">
    <location>
        <begin position="342"/>
        <end position="363"/>
    </location>
</feature>
<keyword evidence="5 8" id="KW-1133">Transmembrane helix</keyword>
<gene>
    <name evidence="10" type="ORF">VE01_10596</name>
</gene>
<evidence type="ECO:0000313" key="10">
    <source>
        <dbReference type="EMBL" id="OBT91379.1"/>
    </source>
</evidence>
<dbReference type="InterPro" id="IPR020846">
    <property type="entry name" value="MFS_dom"/>
</dbReference>
<evidence type="ECO:0000256" key="6">
    <source>
        <dbReference type="ARBA" id="ARBA00023136"/>
    </source>
</evidence>
<reference evidence="10 11" key="1">
    <citation type="submission" date="2016-03" db="EMBL/GenBank/DDBJ databases">
        <title>Comparative genomics of Pseudogymnoascus destructans, the fungus causing white-nose syndrome of bats.</title>
        <authorList>
            <person name="Palmer J.M."/>
            <person name="Drees K.P."/>
            <person name="Foster J.T."/>
            <person name="Lindner D.L."/>
        </authorList>
    </citation>
    <scope>NUCLEOTIDE SEQUENCE [LARGE SCALE GENOMIC DNA]</scope>
    <source>
        <strain evidence="10 11">UAMH 10579</strain>
    </source>
</reference>
<dbReference type="RefSeq" id="XP_018125112.1">
    <property type="nucleotide sequence ID" value="XM_018279990.2"/>
</dbReference>
<feature type="transmembrane region" description="Helical" evidence="8">
    <location>
        <begin position="469"/>
        <end position="490"/>
    </location>
</feature>
<evidence type="ECO:0000256" key="1">
    <source>
        <dbReference type="ARBA" id="ARBA00004141"/>
    </source>
</evidence>
<keyword evidence="4 8" id="KW-0812">Transmembrane</keyword>
<dbReference type="Proteomes" id="UP000091956">
    <property type="component" value="Unassembled WGS sequence"/>
</dbReference>
<dbReference type="EMBL" id="KV460296">
    <property type="protein sequence ID" value="OBT91379.1"/>
    <property type="molecule type" value="Genomic_DNA"/>
</dbReference>
<dbReference type="PROSITE" id="PS50850">
    <property type="entry name" value="MFS"/>
    <property type="match status" value="1"/>
</dbReference>
<sequence length="536" mass="59156">MAANEKLDERIAHDEHLGNIGDDAVVNAMEATSIANGAIQATYPIFSLSMMRLYGCLLIGYLCATMNGFDGSVMGGINAMVSYQKFFNMVSASSSTGLIFAIYNVGSACAVPFVGPVNDYWGRRAGMFTGSLIVVMGTAITASAKNHDMFMGGRFVLGFGVCFANVSGPIYVGELAHPAFRGPLSGVYNCFWYIGSILAAWVVYAARDKPNGWRIPLYCQLIASGLIALFVWLLPESPRWLISHGRNESARAVLARYHGEGDPEHPIVKLQMAEMEYQISTTGSDKSWWDYRELWDTRSHRRRLVPVLTMAVFGQWSGNSVTSYYLPVMLENAGIISQQRKLLLNGINAPLCFIASLAGAMLLDKAGRRPLLMSSLMACICCFVILTPVSKLAKENPDNSAAANTSIAFIYLFGIVFSFAWTPLSPMYVVECLDTPTRAKGKSLAQFFTACSSAIIQYSSGPAFQHMMYYFYICFICWDVLELIVIYFFWPETKGRTLEELDEVFQADNPVKMSLQAKNVQTVLNTLHVEAKSVSV</sequence>
<keyword evidence="3 7" id="KW-0813">Transport</keyword>
<name>A0A1B8G6C0_9PEZI</name>
<feature type="transmembrane region" description="Helical" evidence="8">
    <location>
        <begin position="86"/>
        <end position="105"/>
    </location>
</feature>
<evidence type="ECO:0000313" key="11">
    <source>
        <dbReference type="Proteomes" id="UP000091956"/>
    </source>
</evidence>
<dbReference type="GO" id="GO:0016020">
    <property type="term" value="C:membrane"/>
    <property type="evidence" value="ECO:0007669"/>
    <property type="project" value="UniProtKB-SubCell"/>
</dbReference>
<evidence type="ECO:0000259" key="9">
    <source>
        <dbReference type="PROSITE" id="PS50850"/>
    </source>
</evidence>
<dbReference type="InterPro" id="IPR050360">
    <property type="entry name" value="MFS_Sugar_Transporters"/>
</dbReference>
<accession>A0A1B8G6C0</accession>
<evidence type="ECO:0000256" key="2">
    <source>
        <dbReference type="ARBA" id="ARBA00010992"/>
    </source>
</evidence>
<evidence type="ECO:0000256" key="5">
    <source>
        <dbReference type="ARBA" id="ARBA00022989"/>
    </source>
</evidence>
<comment type="similarity">
    <text evidence="2 7">Belongs to the major facilitator superfamily. Sugar transporter (TC 2.A.1.1) family.</text>
</comment>